<feature type="transmembrane region" description="Helical" evidence="5">
    <location>
        <begin position="97"/>
        <end position="119"/>
    </location>
</feature>
<feature type="transmembrane region" description="Helical" evidence="5">
    <location>
        <begin position="229"/>
        <end position="251"/>
    </location>
</feature>
<comment type="caution">
    <text evidence="6">The sequence shown here is derived from an EMBL/GenBank/DDBJ whole genome shotgun (WGS) entry which is preliminary data.</text>
</comment>
<proteinExistence type="predicted"/>
<evidence type="ECO:0000313" key="7">
    <source>
        <dbReference type="Proteomes" id="UP000614490"/>
    </source>
</evidence>
<keyword evidence="4 5" id="KW-0472">Membrane</keyword>
<feature type="transmembrane region" description="Helical" evidence="5">
    <location>
        <begin position="53"/>
        <end position="77"/>
    </location>
</feature>
<protein>
    <submittedName>
        <fullName evidence="6">Energy-coupling factor transporter transmembrane protein EcfT</fullName>
    </submittedName>
</protein>
<comment type="subcellular location">
    <subcellularLocation>
        <location evidence="1">Membrane</location>
        <topology evidence="1">Multi-pass membrane protein</topology>
    </subcellularLocation>
</comment>
<gene>
    <name evidence="6" type="ORF">H0267_05700</name>
</gene>
<dbReference type="PANTHER" id="PTHR33514">
    <property type="entry name" value="PROTEIN ABCI12, CHLOROPLASTIC"/>
    <property type="match status" value="1"/>
</dbReference>
<evidence type="ECO:0000256" key="5">
    <source>
        <dbReference type="SAM" id="Phobius"/>
    </source>
</evidence>
<accession>A0A931HV43</accession>
<dbReference type="GO" id="GO:0005886">
    <property type="term" value="C:plasma membrane"/>
    <property type="evidence" value="ECO:0007669"/>
    <property type="project" value="TreeGrafter"/>
</dbReference>
<feature type="transmembrane region" description="Helical" evidence="5">
    <location>
        <begin position="12"/>
        <end position="41"/>
    </location>
</feature>
<dbReference type="RefSeq" id="WP_197316299.1">
    <property type="nucleotide sequence ID" value="NZ_JADZSC010000001.1"/>
</dbReference>
<dbReference type="AlphaFoldDB" id="A0A931HV43"/>
<evidence type="ECO:0000256" key="4">
    <source>
        <dbReference type="ARBA" id="ARBA00023136"/>
    </source>
</evidence>
<dbReference type="CDD" id="cd16914">
    <property type="entry name" value="EcfT"/>
    <property type="match status" value="1"/>
</dbReference>
<keyword evidence="7" id="KW-1185">Reference proteome</keyword>
<reference evidence="6 7" key="1">
    <citation type="journal article" date="2005" name="Int. J. Syst. Evol. Microbiol.">
        <title>Halobacillus yeomjeoni sp. nov., isolated from a marine solar saltern in Korea.</title>
        <authorList>
            <person name="Yoon J.H."/>
            <person name="Kang S.J."/>
            <person name="Lee C.H."/>
            <person name="Oh H.W."/>
            <person name="Oh T.K."/>
        </authorList>
    </citation>
    <scope>NUCLEOTIDE SEQUENCE [LARGE SCALE GENOMIC DNA]</scope>
    <source>
        <strain evidence="6 7">KCTC 3957</strain>
    </source>
</reference>
<evidence type="ECO:0000313" key="6">
    <source>
        <dbReference type="EMBL" id="MBH0229706.1"/>
    </source>
</evidence>
<name>A0A931HV43_9BACI</name>
<keyword evidence="3 5" id="KW-1133">Transmembrane helix</keyword>
<evidence type="ECO:0000256" key="3">
    <source>
        <dbReference type="ARBA" id="ARBA00022989"/>
    </source>
</evidence>
<evidence type="ECO:0000256" key="1">
    <source>
        <dbReference type="ARBA" id="ARBA00004141"/>
    </source>
</evidence>
<dbReference type="Proteomes" id="UP000614490">
    <property type="component" value="Unassembled WGS sequence"/>
</dbReference>
<dbReference type="EMBL" id="JADZSC010000001">
    <property type="protein sequence ID" value="MBH0229706.1"/>
    <property type="molecule type" value="Genomic_DNA"/>
</dbReference>
<dbReference type="Pfam" id="PF02361">
    <property type="entry name" value="CbiQ"/>
    <property type="match status" value="1"/>
</dbReference>
<dbReference type="InterPro" id="IPR003339">
    <property type="entry name" value="ABC/ECF_trnsptr_transmembrane"/>
</dbReference>
<keyword evidence="2 5" id="KW-0812">Transmembrane</keyword>
<sequence length="259" mass="29638">MYLNDLNPSVKALTIAGLVFILAFLFDPITPFLYLIFVISVTFLFGRFNKKHYLLYFSPFFIFAFGMLWTTLAFADAPSNPEQIMAILWWEFPREDLLIAVSLSLRVLAFAVLSLLFIFTTDMVHFVLSLIQQLKLSPKLAYGVLAGYRFLPMLKTEFQLIRAAHRVRGVSQAKTIQGKVGQWKRFAIPLLAGAIRKAERTAVAMESKGFTGNRNRTYFHQFTVTKKDWLFPIFMFTGLGLVILVSVKLGYFNIYDGEL</sequence>
<dbReference type="PANTHER" id="PTHR33514:SF13">
    <property type="entry name" value="PROTEIN ABCI12, CHLOROPLASTIC"/>
    <property type="match status" value="1"/>
</dbReference>
<evidence type="ECO:0000256" key="2">
    <source>
        <dbReference type="ARBA" id="ARBA00022692"/>
    </source>
</evidence>
<organism evidence="6 7">
    <name type="scientific">Halobacillus yeomjeoni</name>
    <dbReference type="NCBI Taxonomy" id="311194"/>
    <lineage>
        <taxon>Bacteria</taxon>
        <taxon>Bacillati</taxon>
        <taxon>Bacillota</taxon>
        <taxon>Bacilli</taxon>
        <taxon>Bacillales</taxon>
        <taxon>Bacillaceae</taxon>
        <taxon>Halobacillus</taxon>
    </lineage>
</organism>